<evidence type="ECO:0000313" key="1">
    <source>
        <dbReference type="EMBL" id="TGN92556.1"/>
    </source>
</evidence>
<gene>
    <name evidence="1" type="ORF">E5S68_06460</name>
</gene>
<sequence length="68" mass="7774">MFFLYACHTAKRPLDQIFQKIIADIMYQLCVASLMSVPNHIDTFIESANCFLMVESLKEVALFVGQDN</sequence>
<dbReference type="Proteomes" id="UP000297986">
    <property type="component" value="Unassembled WGS sequence"/>
</dbReference>
<dbReference type="EMBL" id="SRRP01000001">
    <property type="protein sequence ID" value="TGN92556.1"/>
    <property type="molecule type" value="Genomic_DNA"/>
</dbReference>
<name>A0A4Z1DWY8_9STRE</name>
<evidence type="ECO:0000313" key="2">
    <source>
        <dbReference type="Proteomes" id="UP000297986"/>
    </source>
</evidence>
<organism evidence="1 2">
    <name type="scientific">Streptococcus rubneri</name>
    <dbReference type="NCBI Taxonomy" id="1234680"/>
    <lineage>
        <taxon>Bacteria</taxon>
        <taxon>Bacillati</taxon>
        <taxon>Bacillota</taxon>
        <taxon>Bacilli</taxon>
        <taxon>Lactobacillales</taxon>
        <taxon>Streptococcaceae</taxon>
        <taxon>Streptococcus</taxon>
    </lineage>
</organism>
<reference evidence="1 2" key="1">
    <citation type="submission" date="2019-04" db="EMBL/GenBank/DDBJ databases">
        <title>Genome sequencing of Streptococcus rubneri DSM 26920(T).</title>
        <authorList>
            <person name="Kook J.-K."/>
            <person name="Park S.-N."/>
            <person name="Lim Y.K."/>
        </authorList>
    </citation>
    <scope>NUCLEOTIDE SEQUENCE [LARGE SCALE GENOMIC DNA]</scope>
    <source>
        <strain evidence="1 2">DSM 26920</strain>
    </source>
</reference>
<accession>A0A4Z1DWY8</accession>
<comment type="caution">
    <text evidence="1">The sequence shown here is derived from an EMBL/GenBank/DDBJ whole genome shotgun (WGS) entry which is preliminary data.</text>
</comment>
<dbReference type="AlphaFoldDB" id="A0A4Z1DWY8"/>
<proteinExistence type="predicted"/>
<protein>
    <submittedName>
        <fullName evidence="1">Transcriptional regulator</fullName>
    </submittedName>
</protein>
<keyword evidence="2" id="KW-1185">Reference proteome</keyword>